<comment type="caution">
    <text evidence="1">The sequence shown here is derived from an EMBL/GenBank/DDBJ whole genome shotgun (WGS) entry which is preliminary data.</text>
</comment>
<evidence type="ECO:0000313" key="2">
    <source>
        <dbReference type="Proteomes" id="UP001458880"/>
    </source>
</evidence>
<name>A0AAW1K2M9_POPJA</name>
<keyword evidence="2" id="KW-1185">Reference proteome</keyword>
<organism evidence="1 2">
    <name type="scientific">Popillia japonica</name>
    <name type="common">Japanese beetle</name>
    <dbReference type="NCBI Taxonomy" id="7064"/>
    <lineage>
        <taxon>Eukaryota</taxon>
        <taxon>Metazoa</taxon>
        <taxon>Ecdysozoa</taxon>
        <taxon>Arthropoda</taxon>
        <taxon>Hexapoda</taxon>
        <taxon>Insecta</taxon>
        <taxon>Pterygota</taxon>
        <taxon>Neoptera</taxon>
        <taxon>Endopterygota</taxon>
        <taxon>Coleoptera</taxon>
        <taxon>Polyphaga</taxon>
        <taxon>Scarabaeiformia</taxon>
        <taxon>Scarabaeidae</taxon>
        <taxon>Rutelinae</taxon>
        <taxon>Popillia</taxon>
    </lineage>
</organism>
<dbReference type="Proteomes" id="UP001458880">
    <property type="component" value="Unassembled WGS sequence"/>
</dbReference>
<protein>
    <submittedName>
        <fullName evidence="1">Uncharacterized protein</fullName>
    </submittedName>
</protein>
<proteinExistence type="predicted"/>
<sequence>MRANLGTVSSTCTVTIRRKLITIVVRWTLVLDEFNYQIEHRSGQKMEHLDLLSINPVMLTVNSKFLQKLKVEQKEYEYLNTIRKLIEAGHEHKDYFLRYDLLHKVCGGRDLLAT</sequence>
<accession>A0AAW1K2M9</accession>
<reference evidence="1 2" key="1">
    <citation type="journal article" date="2024" name="BMC Genomics">
        <title>De novo assembly and annotation of Popillia japonica's genome with initial clues to its potential as an invasive pest.</title>
        <authorList>
            <person name="Cucini C."/>
            <person name="Boschi S."/>
            <person name="Funari R."/>
            <person name="Cardaioli E."/>
            <person name="Iannotti N."/>
            <person name="Marturano G."/>
            <person name="Paoli F."/>
            <person name="Bruttini M."/>
            <person name="Carapelli A."/>
            <person name="Frati F."/>
            <person name="Nardi F."/>
        </authorList>
    </citation>
    <scope>NUCLEOTIDE SEQUENCE [LARGE SCALE GENOMIC DNA]</scope>
    <source>
        <strain evidence="1">DMR45628</strain>
    </source>
</reference>
<dbReference type="EMBL" id="JASPKY010000269">
    <property type="protein sequence ID" value="KAK9712042.1"/>
    <property type="molecule type" value="Genomic_DNA"/>
</dbReference>
<dbReference type="AlphaFoldDB" id="A0AAW1K2M9"/>
<evidence type="ECO:0000313" key="1">
    <source>
        <dbReference type="EMBL" id="KAK9712042.1"/>
    </source>
</evidence>
<gene>
    <name evidence="1" type="ORF">QE152_g25122</name>
</gene>